<evidence type="ECO:0000313" key="11">
    <source>
        <dbReference type="EMBL" id="EER20370.1"/>
    </source>
</evidence>
<evidence type="ECO:0000256" key="5">
    <source>
        <dbReference type="ARBA" id="ARBA00022840"/>
    </source>
</evidence>
<reference evidence="11 12" key="1">
    <citation type="submission" date="2008-07" db="EMBL/GenBank/DDBJ databases">
        <authorList>
            <person name="El-Sayed N."/>
            <person name="Caler E."/>
            <person name="Inman J."/>
            <person name="Amedeo P."/>
            <person name="Hass B."/>
            <person name="Wortman J."/>
        </authorList>
    </citation>
    <scope>NUCLEOTIDE SEQUENCE [LARGE SCALE GENOMIC DNA]</scope>
    <source>
        <strain evidence="12">ATCC 50983 / TXsc</strain>
    </source>
</reference>
<dbReference type="InterPro" id="IPR013525">
    <property type="entry name" value="ABC2_TM"/>
</dbReference>
<dbReference type="PROSITE" id="PS50893">
    <property type="entry name" value="ABC_TRANSPORTER_2"/>
    <property type="match status" value="1"/>
</dbReference>
<feature type="transmembrane region" description="Helical" evidence="9">
    <location>
        <begin position="359"/>
        <end position="378"/>
    </location>
</feature>
<feature type="transmembrane region" description="Helical" evidence="9">
    <location>
        <begin position="569"/>
        <end position="596"/>
    </location>
</feature>
<dbReference type="Pfam" id="PF19055">
    <property type="entry name" value="ABC2_membrane_7"/>
    <property type="match status" value="1"/>
</dbReference>
<dbReference type="InterPro" id="IPR043926">
    <property type="entry name" value="ABCG_dom"/>
</dbReference>
<protein>
    <submittedName>
        <fullName evidence="11">Protein white, putative</fullName>
    </submittedName>
</protein>
<evidence type="ECO:0000256" key="2">
    <source>
        <dbReference type="ARBA" id="ARBA00022448"/>
    </source>
</evidence>
<dbReference type="InterPro" id="IPR003593">
    <property type="entry name" value="AAA+_ATPase"/>
</dbReference>
<dbReference type="CDD" id="cd03213">
    <property type="entry name" value="ABCG_EPDR"/>
    <property type="match status" value="1"/>
</dbReference>
<evidence type="ECO:0000256" key="4">
    <source>
        <dbReference type="ARBA" id="ARBA00022741"/>
    </source>
</evidence>
<comment type="subcellular location">
    <subcellularLocation>
        <location evidence="1">Membrane</location>
        <topology evidence="1">Multi-pass membrane protein</topology>
    </subcellularLocation>
</comment>
<dbReference type="OrthoDB" id="184675at2759"/>
<dbReference type="InterPro" id="IPR050352">
    <property type="entry name" value="ABCG_transporters"/>
</dbReference>
<dbReference type="Gene3D" id="3.40.50.300">
    <property type="entry name" value="P-loop containing nucleotide triphosphate hydrolases"/>
    <property type="match status" value="1"/>
</dbReference>
<dbReference type="InParanoid" id="C5K4U8"/>
<evidence type="ECO:0000256" key="8">
    <source>
        <dbReference type="SAM" id="MobiDB-lite"/>
    </source>
</evidence>
<name>C5K4U8_PERM5</name>
<dbReference type="RefSeq" id="XP_002788574.1">
    <property type="nucleotide sequence ID" value="XM_002788528.1"/>
</dbReference>
<dbReference type="SMART" id="SM00382">
    <property type="entry name" value="AAA"/>
    <property type="match status" value="1"/>
</dbReference>
<accession>C5K4U8</accession>
<evidence type="ECO:0000256" key="1">
    <source>
        <dbReference type="ARBA" id="ARBA00004141"/>
    </source>
</evidence>
<organism evidence="12">
    <name type="scientific">Perkinsus marinus (strain ATCC 50983 / TXsc)</name>
    <dbReference type="NCBI Taxonomy" id="423536"/>
    <lineage>
        <taxon>Eukaryota</taxon>
        <taxon>Sar</taxon>
        <taxon>Alveolata</taxon>
        <taxon>Perkinsozoa</taxon>
        <taxon>Perkinsea</taxon>
        <taxon>Perkinsida</taxon>
        <taxon>Perkinsidae</taxon>
        <taxon>Perkinsus</taxon>
    </lineage>
</organism>
<dbReference type="SUPFAM" id="SSF52540">
    <property type="entry name" value="P-loop containing nucleoside triphosphate hydrolases"/>
    <property type="match status" value="1"/>
</dbReference>
<keyword evidence="3 9" id="KW-0812">Transmembrane</keyword>
<evidence type="ECO:0000256" key="3">
    <source>
        <dbReference type="ARBA" id="ARBA00022692"/>
    </source>
</evidence>
<dbReference type="OMA" id="DRFLLFW"/>
<feature type="region of interest" description="Disordered" evidence="8">
    <location>
        <begin position="1"/>
        <end position="24"/>
    </location>
</feature>
<dbReference type="Proteomes" id="UP000007800">
    <property type="component" value="Unassembled WGS sequence"/>
</dbReference>
<dbReference type="EMBL" id="GG670562">
    <property type="protein sequence ID" value="EER20370.1"/>
    <property type="molecule type" value="Genomic_DNA"/>
</dbReference>
<keyword evidence="2" id="KW-0813">Transport</keyword>
<keyword evidence="12" id="KW-1185">Reference proteome</keyword>
<dbReference type="PANTHER" id="PTHR48041:SF139">
    <property type="entry name" value="PROTEIN SCARLET"/>
    <property type="match status" value="1"/>
</dbReference>
<feature type="transmembrane region" description="Helical" evidence="9">
    <location>
        <begin position="398"/>
        <end position="420"/>
    </location>
</feature>
<dbReference type="GO" id="GO:0016020">
    <property type="term" value="C:membrane"/>
    <property type="evidence" value="ECO:0007669"/>
    <property type="project" value="UniProtKB-SubCell"/>
</dbReference>
<feature type="transmembrane region" description="Helical" evidence="9">
    <location>
        <begin position="510"/>
        <end position="528"/>
    </location>
</feature>
<dbReference type="AlphaFoldDB" id="C5K4U8"/>
<gene>
    <name evidence="11" type="ORF">Pmar_PMAR010104</name>
</gene>
<dbReference type="InterPro" id="IPR027417">
    <property type="entry name" value="P-loop_NTPase"/>
</dbReference>
<keyword evidence="7 9" id="KW-0472">Membrane</keyword>
<evidence type="ECO:0000256" key="9">
    <source>
        <dbReference type="SAM" id="Phobius"/>
    </source>
</evidence>
<evidence type="ECO:0000259" key="10">
    <source>
        <dbReference type="PROSITE" id="PS50893"/>
    </source>
</evidence>
<dbReference type="GO" id="GO:0140359">
    <property type="term" value="F:ABC-type transporter activity"/>
    <property type="evidence" value="ECO:0007669"/>
    <property type="project" value="InterPro"/>
</dbReference>
<feature type="domain" description="ABC transporter" evidence="10">
    <location>
        <begin position="34"/>
        <end position="275"/>
    </location>
</feature>
<keyword evidence="5" id="KW-0067">ATP-binding</keyword>
<dbReference type="GO" id="GO:0005524">
    <property type="term" value="F:ATP binding"/>
    <property type="evidence" value="ECO:0007669"/>
    <property type="project" value="UniProtKB-KW"/>
</dbReference>
<dbReference type="PANTHER" id="PTHR48041">
    <property type="entry name" value="ABC TRANSPORTER G FAMILY MEMBER 28"/>
    <property type="match status" value="1"/>
</dbReference>
<keyword evidence="6 9" id="KW-1133">Transmembrane helix</keyword>
<dbReference type="GeneID" id="9053922"/>
<dbReference type="Pfam" id="PF01061">
    <property type="entry name" value="ABC2_membrane"/>
    <property type="match status" value="1"/>
</dbReference>
<dbReference type="InterPro" id="IPR003439">
    <property type="entry name" value="ABC_transporter-like_ATP-bd"/>
</dbReference>
<proteinExistence type="predicted"/>
<evidence type="ECO:0000256" key="6">
    <source>
        <dbReference type="ARBA" id="ARBA00022989"/>
    </source>
</evidence>
<sequence length="604" mass="67465">MASPRHKGGDLEDGLEMSPGHGLHFPLPERVPSLGWRGINFTAGGRKILKDCSGIIHPGEFTAVMGPSGSGKTTLMNILSGRQNPSGGGLKVDGTVTLDGRITAPSKFRDSVAYVMQEDALVSTSTPREVLEFAATLKLDKSRHEVKTIVNDMLEYLRLSTCQNTMVGNQLTRGISGGERKRTSIGMELITQPSMLFLDEPLTGLDSYAAVTTSRVLKGLAEHGVTVLMTVHQPSSEVFELFDRVMLINEGEIVYHGPRTSLEDYFVSHADLRCPPHYNLGDFALYKLQTQPPEVISRLVDAYKAGMVDADAKCVTGDGMKNGVVKATMNTPYRAGLHKQFHMLAAREFRAVVRDPDVFIVRYIVVMCTNLLSASIFHDSGRPGSELFWLTNMRLFQPYFSAVVIMCLTQLFGPAQTAIIRYPEQRMVFLREYTSGMYSAIPYVISKSMIELPLALFECFLQIVVFYWIVGLQGNFMFWLLLLWLLHLVSSSLAQLMGATTSTVNRAMQLMPLLFMPQIVFSGLFINLERIPVWLRWGQYVSYLKYGVNLGYFIEFGFDKPTLAGINSIYANLVGLDMGILLAMLIIFRIFTIVVLRRKARFVH</sequence>
<dbReference type="Pfam" id="PF00005">
    <property type="entry name" value="ABC_tran"/>
    <property type="match status" value="1"/>
</dbReference>
<keyword evidence="4" id="KW-0547">Nucleotide-binding</keyword>
<dbReference type="GO" id="GO:0016887">
    <property type="term" value="F:ATP hydrolysis activity"/>
    <property type="evidence" value="ECO:0007669"/>
    <property type="project" value="InterPro"/>
</dbReference>
<evidence type="ECO:0000313" key="12">
    <source>
        <dbReference type="Proteomes" id="UP000007800"/>
    </source>
</evidence>
<evidence type="ECO:0000256" key="7">
    <source>
        <dbReference type="ARBA" id="ARBA00023136"/>
    </source>
</evidence>